<feature type="region of interest" description="Disordered" evidence="1">
    <location>
        <begin position="334"/>
        <end position="385"/>
    </location>
</feature>
<keyword evidence="4" id="KW-1185">Reference proteome</keyword>
<dbReference type="InterPro" id="IPR006561">
    <property type="entry name" value="DZF_dom"/>
</dbReference>
<dbReference type="SMART" id="SM00572">
    <property type="entry name" value="DZF"/>
    <property type="match status" value="1"/>
</dbReference>
<feature type="compositionally biased region" description="Basic and acidic residues" evidence="1">
    <location>
        <begin position="103"/>
        <end position="117"/>
    </location>
</feature>
<organism evidence="3 4">
    <name type="scientific">Lutzomyia longipalpis</name>
    <name type="common">Sand fly</name>
    <dbReference type="NCBI Taxonomy" id="7200"/>
    <lineage>
        <taxon>Eukaryota</taxon>
        <taxon>Metazoa</taxon>
        <taxon>Ecdysozoa</taxon>
        <taxon>Arthropoda</taxon>
        <taxon>Hexapoda</taxon>
        <taxon>Insecta</taxon>
        <taxon>Pterygota</taxon>
        <taxon>Neoptera</taxon>
        <taxon>Endopterygota</taxon>
        <taxon>Diptera</taxon>
        <taxon>Nematocera</taxon>
        <taxon>Psychodoidea</taxon>
        <taxon>Psychodidae</taxon>
        <taxon>Lutzomyia</taxon>
        <taxon>Lutzomyia</taxon>
    </lineage>
</organism>
<feature type="compositionally biased region" description="Basic and acidic residues" evidence="1">
    <location>
        <begin position="366"/>
        <end position="385"/>
    </location>
</feature>
<accession>A0A1B0GLJ2</accession>
<dbReference type="PROSITE" id="PS51703">
    <property type="entry name" value="DZF"/>
    <property type="match status" value="1"/>
</dbReference>
<dbReference type="GO" id="GO:0003725">
    <property type="term" value="F:double-stranded RNA binding"/>
    <property type="evidence" value="ECO:0007669"/>
    <property type="project" value="TreeGrafter"/>
</dbReference>
<feature type="domain" description="DZF" evidence="2">
    <location>
        <begin position="20"/>
        <end position="372"/>
    </location>
</feature>
<dbReference type="GO" id="GO:0071011">
    <property type="term" value="C:precatalytic spliceosome"/>
    <property type="evidence" value="ECO:0007669"/>
    <property type="project" value="TreeGrafter"/>
</dbReference>
<proteinExistence type="predicted"/>
<dbReference type="InterPro" id="IPR043519">
    <property type="entry name" value="NT_sf"/>
</dbReference>
<evidence type="ECO:0000313" key="4">
    <source>
        <dbReference type="Proteomes" id="UP000092461"/>
    </source>
</evidence>
<evidence type="ECO:0000256" key="1">
    <source>
        <dbReference type="SAM" id="MobiDB-lite"/>
    </source>
</evidence>
<feature type="region of interest" description="Disordered" evidence="1">
    <location>
        <begin position="86"/>
        <end position="119"/>
    </location>
</feature>
<evidence type="ECO:0000259" key="2">
    <source>
        <dbReference type="PROSITE" id="PS51703"/>
    </source>
</evidence>
<dbReference type="PANTHER" id="PTHR45762:SF3">
    <property type="entry name" value="ZINC-FINGER PROTEIN AT 72D, ISOFORM B"/>
    <property type="match status" value="1"/>
</dbReference>
<reference evidence="3" key="1">
    <citation type="submission" date="2020-05" db="UniProtKB">
        <authorList>
            <consortium name="EnsemblMetazoa"/>
        </authorList>
    </citation>
    <scope>IDENTIFICATION</scope>
    <source>
        <strain evidence="3">Jacobina</strain>
    </source>
</reference>
<protein>
    <recommendedName>
        <fullName evidence="2">DZF domain-containing protein</fullName>
    </recommendedName>
</protein>
<dbReference type="AlphaFoldDB" id="A0A1B0GLJ2"/>
<dbReference type="Pfam" id="PF07528">
    <property type="entry name" value="DZF_N"/>
    <property type="match status" value="1"/>
</dbReference>
<feature type="compositionally biased region" description="Gly residues" evidence="1">
    <location>
        <begin position="9"/>
        <end position="20"/>
    </location>
</feature>
<dbReference type="EMBL" id="AJWK01035078">
    <property type="status" value="NOT_ANNOTATED_CDS"/>
    <property type="molecule type" value="Genomic_DNA"/>
</dbReference>
<dbReference type="InterPro" id="IPR049401">
    <property type="entry name" value="DZF_dom_N"/>
</dbReference>
<name>A0A1B0GLJ2_LUTLO</name>
<dbReference type="Proteomes" id="UP000092461">
    <property type="component" value="Unassembled WGS sequence"/>
</dbReference>
<evidence type="ECO:0000313" key="3">
    <source>
        <dbReference type="EnsemblMetazoa" id="LLOJ009983-PA"/>
    </source>
</evidence>
<dbReference type="PANTHER" id="PTHR45762">
    <property type="entry name" value="ZINC FINGER RNA-BINDING PROTEIN"/>
    <property type="match status" value="1"/>
</dbReference>
<dbReference type="VEuPathDB" id="VectorBase:LLOJ009983"/>
<feature type="region of interest" description="Disordered" evidence="1">
    <location>
        <begin position="1"/>
        <end position="20"/>
    </location>
</feature>
<dbReference type="GO" id="GO:0003727">
    <property type="term" value="F:single-stranded RNA binding"/>
    <property type="evidence" value="ECO:0007669"/>
    <property type="project" value="TreeGrafter"/>
</dbReference>
<dbReference type="EnsemblMetazoa" id="LLOJ009983-RA">
    <property type="protein sequence ID" value="LLOJ009983-PA"/>
    <property type="gene ID" value="LLOJ009983"/>
</dbReference>
<dbReference type="VEuPathDB" id="VectorBase:LLONM1_007001"/>
<sequence length="385" mass="42437">MNWMQRGFPGVGPRGPHMGRGGPPIGHPFFGGIMSGRRPESSDDRHVVARHAEIYPKEEELQTIQRIVSHTERALKYVSDALADTGKGTNAKAGDGAQQKANVDCKNEPSKKEDGRDNQMFSFQKDAEGSVRVLKGVMRVGLLAKGLLLQGDTLVQLVVLCAEKPTTLLLKKVANELPVQLKKVYEEHSYTVTMAPVEGAVLVSDGQITVKVSLTSPLLREPDMNNATATEQPVQNTEDLLPREPCLQALAALRHAKWFQVGLMRVMEAAASGLFINGPGIMDPCEKEPHDAFSGLSKQQREDLTSSAQTFLRYVAFRQIHKVLGMDPLPQPKFVPRQWRFNRKRRRSGTDGAENEGDQVSSTDGKMVKKDEGVVGDKMDSESMK</sequence>
<dbReference type="Gene3D" id="3.30.460.10">
    <property type="entry name" value="Beta Polymerase, domain 2"/>
    <property type="match status" value="1"/>
</dbReference>